<dbReference type="AlphaFoldDB" id="A0A396FT61"/>
<dbReference type="EMBL" id="RCXQ01000001">
    <property type="protein sequence ID" value="RYT68899.1"/>
    <property type="molecule type" value="Genomic_DNA"/>
</dbReference>
<evidence type="ECO:0000313" key="9">
    <source>
        <dbReference type="EMBL" id="RHE15917.1"/>
    </source>
</evidence>
<keyword evidence="4" id="KW-0670">Pyruvate</keyword>
<evidence type="ECO:0000256" key="3">
    <source>
        <dbReference type="ARBA" id="ARBA00023239"/>
    </source>
</evidence>
<proteinExistence type="predicted"/>
<evidence type="ECO:0000256" key="4">
    <source>
        <dbReference type="ARBA" id="ARBA00023317"/>
    </source>
</evidence>
<evidence type="ECO:0000313" key="13">
    <source>
        <dbReference type="Proteomes" id="UP000283585"/>
    </source>
</evidence>
<evidence type="ECO:0000313" key="8">
    <source>
        <dbReference type="EMBL" id="RGV66521.1"/>
    </source>
</evidence>
<keyword evidence="2" id="KW-0865">Zymogen</keyword>
<keyword evidence="3" id="KW-0456">Lyase</keyword>
<evidence type="ECO:0000313" key="10">
    <source>
        <dbReference type="EMBL" id="RYT68899.1"/>
    </source>
</evidence>
<dbReference type="Pfam" id="PF02666">
    <property type="entry name" value="PS_Dcarbxylase"/>
    <property type="match status" value="1"/>
</dbReference>
<comment type="caution">
    <text evidence="9">The sequence shown here is derived from an EMBL/GenBank/DDBJ whole genome shotgun (WGS) entry which is preliminary data.</text>
</comment>
<protein>
    <submittedName>
        <fullName evidence="9">Phosphatidylserine decarboxylase</fullName>
    </submittedName>
</protein>
<dbReference type="EMBL" id="QRUH01000001">
    <property type="protein sequence ID" value="RGR51199.1"/>
    <property type="molecule type" value="Genomic_DNA"/>
</dbReference>
<evidence type="ECO:0000256" key="1">
    <source>
        <dbReference type="ARBA" id="ARBA00022793"/>
    </source>
</evidence>
<evidence type="ECO:0000313" key="5">
    <source>
        <dbReference type="EMBL" id="RGN88558.1"/>
    </source>
</evidence>
<dbReference type="Proteomes" id="UP000285839">
    <property type="component" value="Unassembled WGS sequence"/>
</dbReference>
<evidence type="ECO:0000313" key="12">
    <source>
        <dbReference type="Proteomes" id="UP000265828"/>
    </source>
</evidence>
<organism evidence="9 14">
    <name type="scientific">Blautia obeum</name>
    <dbReference type="NCBI Taxonomy" id="40520"/>
    <lineage>
        <taxon>Bacteria</taxon>
        <taxon>Bacillati</taxon>
        <taxon>Bacillota</taxon>
        <taxon>Clostridia</taxon>
        <taxon>Lachnospirales</taxon>
        <taxon>Lachnospiraceae</taxon>
        <taxon>Blautia</taxon>
    </lineage>
</organism>
<dbReference type="EMBL" id="QRSS01000011">
    <property type="protein sequence ID" value="RGQ04337.1"/>
    <property type="molecule type" value="Genomic_DNA"/>
</dbReference>
<dbReference type="Proteomes" id="UP000293506">
    <property type="component" value="Unassembled WGS sequence"/>
</dbReference>
<gene>
    <name evidence="9" type="ORF">DW767_01830</name>
    <name evidence="8" type="ORF">DWW07_02175</name>
    <name evidence="7" type="ORF">DWY46_00880</name>
    <name evidence="6" type="ORF">DWZ12_10715</name>
    <name evidence="5" type="ORF">DXB38_05705</name>
    <name evidence="10" type="ORF">EAI82_01645</name>
</gene>
<dbReference type="EMBL" id="QSUZ01000005">
    <property type="protein sequence ID" value="RGN88558.1"/>
    <property type="molecule type" value="Genomic_DNA"/>
</dbReference>
<dbReference type="PANTHER" id="PTHR10067">
    <property type="entry name" value="PHOSPHATIDYLSERINE DECARBOXYLASE"/>
    <property type="match status" value="1"/>
</dbReference>
<dbReference type="Proteomes" id="UP000283585">
    <property type="component" value="Unassembled WGS sequence"/>
</dbReference>
<evidence type="ECO:0000313" key="16">
    <source>
        <dbReference type="Proteomes" id="UP000293506"/>
    </source>
</evidence>
<evidence type="ECO:0000256" key="2">
    <source>
        <dbReference type="ARBA" id="ARBA00023145"/>
    </source>
</evidence>
<name>A0A396FT61_9FIRM</name>
<reference evidence="11 12" key="1">
    <citation type="submission" date="2018-08" db="EMBL/GenBank/DDBJ databases">
        <title>A genome reference for cultivated species of the human gut microbiota.</title>
        <authorList>
            <person name="Zou Y."/>
            <person name="Xue W."/>
            <person name="Luo G."/>
        </authorList>
    </citation>
    <scope>NUCLEOTIDE SEQUENCE [LARGE SCALE GENOMIC DNA]</scope>
    <source>
        <strain evidence="8 12">AF14-23</strain>
        <strain evidence="7 15">AF25-21</strain>
        <strain evidence="6 13">AF29-2BH</strain>
        <strain evidence="9 14">AM29-25AC</strain>
        <strain evidence="5 11">OM03-6</strain>
    </source>
</reference>
<evidence type="ECO:0000313" key="6">
    <source>
        <dbReference type="EMBL" id="RGQ04337.1"/>
    </source>
</evidence>
<dbReference type="GO" id="GO:0004609">
    <property type="term" value="F:phosphatidylserine decarboxylase activity"/>
    <property type="evidence" value="ECO:0007669"/>
    <property type="project" value="InterPro"/>
</dbReference>
<dbReference type="Proteomes" id="UP000261105">
    <property type="component" value="Unassembled WGS sequence"/>
</dbReference>
<dbReference type="EMBL" id="QRZI01000001">
    <property type="protein sequence ID" value="RGV66521.1"/>
    <property type="molecule type" value="Genomic_DNA"/>
</dbReference>
<keyword evidence="1" id="KW-0210">Decarboxylase</keyword>
<accession>A0A396FT61</accession>
<evidence type="ECO:0000313" key="7">
    <source>
        <dbReference type="EMBL" id="RGR51199.1"/>
    </source>
</evidence>
<sequence length="293" mass="33343">MTTYTADRKGHVTENDSFQDRFLEKMYGSAIGRALLKPLVNPVLSEIGGRILDSRVSALAVPAFIRHAGIDMRDYEPKKYWSYNDFFTRQIREGAREIDMVPEAFVSPCDSRVSVYPISENCHVKIKHTSYTVAELLKNPVLAKRYEGGLLWVFRLCVDDYHRYIYIDDGFESRRVHIPGELHTVNPVANDVYPIYKENTREYALLKTVNFGTVLMMEVGALMVGRIENVPLRGRVKRGKEKGNFAFGGSTVILMTQKERVLPDPDIFMNSEKGIETRVKLGERIGVSEVLDG</sequence>
<evidence type="ECO:0000313" key="11">
    <source>
        <dbReference type="Proteomes" id="UP000261105"/>
    </source>
</evidence>
<evidence type="ECO:0000313" key="14">
    <source>
        <dbReference type="Proteomes" id="UP000284644"/>
    </source>
</evidence>
<dbReference type="EMBL" id="QSJW01000001">
    <property type="protein sequence ID" value="RHE15917.1"/>
    <property type="molecule type" value="Genomic_DNA"/>
</dbReference>
<evidence type="ECO:0000313" key="15">
    <source>
        <dbReference type="Proteomes" id="UP000285839"/>
    </source>
</evidence>
<dbReference type="RefSeq" id="WP_117592426.1">
    <property type="nucleotide sequence ID" value="NZ_JAAILP010000005.1"/>
</dbReference>
<dbReference type="InterPro" id="IPR003817">
    <property type="entry name" value="PS_Dcarbxylase"/>
</dbReference>
<dbReference type="GO" id="GO:0008654">
    <property type="term" value="P:phospholipid biosynthetic process"/>
    <property type="evidence" value="ECO:0007669"/>
    <property type="project" value="InterPro"/>
</dbReference>
<dbReference type="Proteomes" id="UP000265828">
    <property type="component" value="Unassembled WGS sequence"/>
</dbReference>
<dbReference type="Proteomes" id="UP000284644">
    <property type="component" value="Unassembled WGS sequence"/>
</dbReference>
<reference evidence="10 16" key="2">
    <citation type="journal article" date="2019" name="Science, e1252229">
        <title>Invertible promoters mediate bacterial phase variation, antibiotic resistance, and host adaptation in the gut.</title>
        <authorList>
            <person name="Jiang X."/>
            <person name="Hall A.B."/>
            <person name="Arthur T.D."/>
            <person name="Plichta D.R."/>
            <person name="Covington C.T."/>
            <person name="Poyet M."/>
            <person name="Crothers J."/>
            <person name="Moses P.L."/>
            <person name="Tolonen A.C."/>
            <person name="Vlamakis H."/>
            <person name="Alm E.J."/>
            <person name="Xavier R.J."/>
        </authorList>
    </citation>
    <scope>NUCLEOTIDE SEQUENCE [LARGE SCALE GENOMIC DNA]</scope>
    <source>
        <strain evidence="10">Af_0058</strain>
        <strain evidence="16">af_0058</strain>
    </source>
</reference>